<dbReference type="InterPro" id="IPR008168">
    <property type="entry name" value="Cyt_C_IC"/>
</dbReference>
<dbReference type="Proteomes" id="UP000282106">
    <property type="component" value="Unassembled WGS sequence"/>
</dbReference>
<dbReference type="GO" id="GO:0009055">
    <property type="term" value="F:electron transfer activity"/>
    <property type="evidence" value="ECO:0007669"/>
    <property type="project" value="InterPro"/>
</dbReference>
<evidence type="ECO:0000256" key="3">
    <source>
        <dbReference type="ARBA" id="ARBA00022617"/>
    </source>
</evidence>
<dbReference type="RefSeq" id="WP_123210638.1">
    <property type="nucleotide sequence ID" value="NZ_RJVO01000001.1"/>
</dbReference>
<keyword evidence="5" id="KW-0574">Periplasm</keyword>
<accession>A0A3N0VLX5</accession>
<dbReference type="Pfam" id="PF00034">
    <property type="entry name" value="Cytochrom_C"/>
    <property type="match status" value="2"/>
</dbReference>
<keyword evidence="3 8" id="KW-0349">Heme</keyword>
<feature type="domain" description="Cytochrome c" evidence="11">
    <location>
        <begin position="28"/>
        <end position="107"/>
    </location>
</feature>
<feature type="binding site" description="axial binding residue" evidence="9">
    <location>
        <position position="141"/>
    </location>
    <ligand>
        <name>heme c</name>
        <dbReference type="ChEBI" id="CHEBI:61717"/>
        <label>2</label>
    </ligand>
    <ligandPart>
        <name>Fe</name>
        <dbReference type="ChEBI" id="CHEBI:18248"/>
    </ligandPart>
</feature>
<dbReference type="GO" id="GO:0005506">
    <property type="term" value="F:iron ion binding"/>
    <property type="evidence" value="ECO:0007669"/>
    <property type="project" value="InterPro"/>
</dbReference>
<evidence type="ECO:0000313" key="12">
    <source>
        <dbReference type="EMBL" id="ROH93782.1"/>
    </source>
</evidence>
<feature type="binding site" description="covalent" evidence="8">
    <location>
        <position position="43"/>
    </location>
    <ligand>
        <name>heme c</name>
        <dbReference type="ChEBI" id="CHEBI:61717"/>
        <label>1</label>
    </ligand>
</feature>
<reference evidence="12 13" key="1">
    <citation type="submission" date="2018-10" db="EMBL/GenBank/DDBJ databases">
        <authorList>
            <person name="Chen W.-M."/>
        </authorList>
    </citation>
    <scope>NUCLEOTIDE SEQUENCE [LARGE SCALE GENOMIC DNA]</scope>
    <source>
        <strain evidence="12 13">THS-13</strain>
    </source>
</reference>
<evidence type="ECO:0000259" key="11">
    <source>
        <dbReference type="PROSITE" id="PS51007"/>
    </source>
</evidence>
<keyword evidence="4 9" id="KW-0479">Metal-binding</keyword>
<organism evidence="12 13">
    <name type="scientific">Stagnimonas aquatica</name>
    <dbReference type="NCBI Taxonomy" id="2689987"/>
    <lineage>
        <taxon>Bacteria</taxon>
        <taxon>Pseudomonadati</taxon>
        <taxon>Pseudomonadota</taxon>
        <taxon>Gammaproteobacteria</taxon>
        <taxon>Nevskiales</taxon>
        <taxon>Nevskiaceae</taxon>
        <taxon>Stagnimonas</taxon>
    </lineage>
</organism>
<dbReference type="PANTHER" id="PTHR33751">
    <property type="entry name" value="CBB3-TYPE CYTOCHROME C OXIDASE SUBUNIT FIXP"/>
    <property type="match status" value="1"/>
</dbReference>
<dbReference type="PIRSF" id="PIRSF000005">
    <property type="entry name" value="Cytochrome_c4"/>
    <property type="match status" value="1"/>
</dbReference>
<evidence type="ECO:0000256" key="2">
    <source>
        <dbReference type="ARBA" id="ARBA00022448"/>
    </source>
</evidence>
<evidence type="ECO:0000256" key="1">
    <source>
        <dbReference type="ARBA" id="ARBA00004418"/>
    </source>
</evidence>
<dbReference type="AlphaFoldDB" id="A0A3N0VLX5"/>
<feature type="binding site" description="axial binding residue" evidence="9">
    <location>
        <position position="185"/>
    </location>
    <ligand>
        <name>heme c</name>
        <dbReference type="ChEBI" id="CHEBI:61717"/>
        <label>2</label>
    </ligand>
    <ligandPart>
        <name>Fe</name>
        <dbReference type="ChEBI" id="CHEBI:18248"/>
    </ligandPart>
</feature>
<dbReference type="SUPFAM" id="SSF46626">
    <property type="entry name" value="Cytochrome c"/>
    <property type="match status" value="2"/>
</dbReference>
<protein>
    <submittedName>
        <fullName evidence="12">Cytochrome c4</fullName>
    </submittedName>
</protein>
<feature type="binding site" description="axial binding residue" evidence="9">
    <location>
        <position position="84"/>
    </location>
    <ligand>
        <name>heme c</name>
        <dbReference type="ChEBI" id="CHEBI:61717"/>
        <label>1</label>
    </ligand>
    <ligandPart>
        <name>Fe</name>
        <dbReference type="ChEBI" id="CHEBI:18248"/>
    </ligandPart>
</feature>
<evidence type="ECO:0000313" key="13">
    <source>
        <dbReference type="Proteomes" id="UP000282106"/>
    </source>
</evidence>
<name>A0A3N0VLX5_9GAMM</name>
<keyword evidence="2" id="KW-0813">Transport</keyword>
<evidence type="ECO:0000256" key="7">
    <source>
        <dbReference type="ARBA" id="ARBA00023004"/>
    </source>
</evidence>
<keyword evidence="10" id="KW-0732">Signal</keyword>
<evidence type="ECO:0000256" key="6">
    <source>
        <dbReference type="ARBA" id="ARBA00022982"/>
    </source>
</evidence>
<feature type="signal peptide" evidence="10">
    <location>
        <begin position="1"/>
        <end position="24"/>
    </location>
</feature>
<comment type="PTM">
    <text evidence="8">Binds 2 heme c groups covalently per subunit.</text>
</comment>
<feature type="binding site" description="covalent" evidence="8">
    <location>
        <position position="140"/>
    </location>
    <ligand>
        <name>heme c</name>
        <dbReference type="ChEBI" id="CHEBI:61717"/>
        <label>2</label>
    </ligand>
</feature>
<feature type="binding site" description="axial binding residue" evidence="9">
    <location>
        <position position="44"/>
    </location>
    <ligand>
        <name>heme c</name>
        <dbReference type="ChEBI" id="CHEBI:61717"/>
        <label>1</label>
    </ligand>
    <ligandPart>
        <name>Fe</name>
        <dbReference type="ChEBI" id="CHEBI:18248"/>
    </ligandPart>
</feature>
<dbReference type="PROSITE" id="PS51007">
    <property type="entry name" value="CYTC"/>
    <property type="match status" value="2"/>
</dbReference>
<comment type="caution">
    <text evidence="12">The sequence shown here is derived from an EMBL/GenBank/DDBJ whole genome shotgun (WGS) entry which is preliminary data.</text>
</comment>
<evidence type="ECO:0000256" key="4">
    <source>
        <dbReference type="ARBA" id="ARBA00022723"/>
    </source>
</evidence>
<dbReference type="GO" id="GO:0042597">
    <property type="term" value="C:periplasmic space"/>
    <property type="evidence" value="ECO:0007669"/>
    <property type="project" value="UniProtKB-SubCell"/>
</dbReference>
<dbReference type="InParanoid" id="A0A3N0VLX5"/>
<feature type="chain" id="PRO_5018187964" evidence="10">
    <location>
        <begin position="25"/>
        <end position="208"/>
    </location>
</feature>
<gene>
    <name evidence="12" type="ORF">ED208_04465</name>
</gene>
<proteinExistence type="predicted"/>
<dbReference type="InterPro" id="IPR009056">
    <property type="entry name" value="Cyt_c-like_dom"/>
</dbReference>
<comment type="subcellular location">
    <subcellularLocation>
        <location evidence="1">Periplasm</location>
    </subcellularLocation>
</comment>
<dbReference type="InterPro" id="IPR036909">
    <property type="entry name" value="Cyt_c-like_dom_sf"/>
</dbReference>
<feature type="binding site" description="covalent" evidence="8">
    <location>
        <position position="137"/>
    </location>
    <ligand>
        <name>heme c</name>
        <dbReference type="ChEBI" id="CHEBI:61717"/>
        <label>2</label>
    </ligand>
</feature>
<dbReference type="InterPro" id="IPR050597">
    <property type="entry name" value="Cytochrome_c_Oxidase_Subunit"/>
</dbReference>
<dbReference type="PRINTS" id="PR00605">
    <property type="entry name" value="CYTCHROMECIC"/>
</dbReference>
<sequence length="208" mass="20787">MKRVLLALALAAPAAVFAEGAAHAAVAGDAAAGASKAAVCAACHGVGGNGIINPEWPKLAGQHSSYVAGQLKAFKANERKNPVMYGQAAALSDQDMADLGAYFAAQKPVPGVASKDAVKTAEKLYRAGDATRGLAACSACHGPTGAGNPAAQYPRIGGQNGAYTAIQLKAYKSGERAGGKHAPIMAAVAAKLTDDEIAALASYVNGLQ</sequence>
<dbReference type="Gene3D" id="1.10.760.10">
    <property type="entry name" value="Cytochrome c-like domain"/>
    <property type="match status" value="2"/>
</dbReference>
<dbReference type="GO" id="GO:0020037">
    <property type="term" value="F:heme binding"/>
    <property type="evidence" value="ECO:0007669"/>
    <property type="project" value="InterPro"/>
</dbReference>
<dbReference type="PANTHER" id="PTHR33751:SF9">
    <property type="entry name" value="CYTOCHROME C4"/>
    <property type="match status" value="1"/>
</dbReference>
<keyword evidence="7 9" id="KW-0408">Iron</keyword>
<feature type="binding site" description="covalent" evidence="8">
    <location>
        <position position="40"/>
    </location>
    <ligand>
        <name>heme c</name>
        <dbReference type="ChEBI" id="CHEBI:61717"/>
        <label>1</label>
    </ligand>
</feature>
<evidence type="ECO:0000256" key="9">
    <source>
        <dbReference type="PIRSR" id="PIRSR000005-2"/>
    </source>
</evidence>
<keyword evidence="13" id="KW-1185">Reference proteome</keyword>
<evidence type="ECO:0000256" key="8">
    <source>
        <dbReference type="PIRSR" id="PIRSR000005-1"/>
    </source>
</evidence>
<evidence type="ECO:0000256" key="5">
    <source>
        <dbReference type="ARBA" id="ARBA00022764"/>
    </source>
</evidence>
<dbReference type="InterPro" id="IPR024167">
    <property type="entry name" value="Cytochrome_c4-like"/>
</dbReference>
<evidence type="ECO:0000256" key="10">
    <source>
        <dbReference type="SAM" id="SignalP"/>
    </source>
</evidence>
<keyword evidence="6" id="KW-0249">Electron transport</keyword>
<dbReference type="EMBL" id="RJVO01000001">
    <property type="protein sequence ID" value="ROH93782.1"/>
    <property type="molecule type" value="Genomic_DNA"/>
</dbReference>
<feature type="domain" description="Cytochrome c" evidence="11">
    <location>
        <begin position="116"/>
        <end position="208"/>
    </location>
</feature>